<name>A0A135L2N7_9BACI</name>
<sequence>MNRWLIKWRDHDFAEFSRMVKIQLQNGIPILYGLKFIKETLPKKLRPDIKQIIYLIEQGESISRSLEQIKFPKSYLSIIRLGEEQGELIKAFEQMEWYYRQKNQLKQTIKSVIAYPLFILVMIQLLFIFLATVLIPQFLQLYRMIQADIPSSTRKLISSYYFFQNNLWWILLLFAVLLGLFFYLRQKNRFRKNLILLLLKLPFSRRVLLQKYTYLFSFHLGTFLNSGVSFLKGIELLLEYDDPLIKETSFRMKELMLQGNSVSESMKQELIFLPSFAENLKFYEETGSLDTGLQYISTQLQNQIEHELNQKLKWLEPILLMVSGAFVFLIIYTLFSPLFYLMDSI</sequence>
<evidence type="ECO:0000256" key="7">
    <source>
        <dbReference type="SAM" id="Phobius"/>
    </source>
</evidence>
<dbReference type="InterPro" id="IPR042094">
    <property type="entry name" value="T2SS_GspF_sf"/>
</dbReference>
<evidence type="ECO:0000256" key="4">
    <source>
        <dbReference type="ARBA" id="ARBA00022692"/>
    </source>
</evidence>
<evidence type="ECO:0000313" key="10">
    <source>
        <dbReference type="Proteomes" id="UP000070352"/>
    </source>
</evidence>
<dbReference type="InterPro" id="IPR003004">
    <property type="entry name" value="GspF/PilC"/>
</dbReference>
<comment type="subcellular location">
    <subcellularLocation>
        <location evidence="1">Cell membrane</location>
        <topology evidence="1">Multi-pass membrane protein</topology>
    </subcellularLocation>
</comment>
<dbReference type="PANTHER" id="PTHR30012">
    <property type="entry name" value="GENERAL SECRETION PATHWAY PROTEIN"/>
    <property type="match status" value="1"/>
</dbReference>
<keyword evidence="5 7" id="KW-1133">Transmembrane helix</keyword>
<evidence type="ECO:0000313" key="9">
    <source>
        <dbReference type="EMBL" id="KXG43246.1"/>
    </source>
</evidence>
<dbReference type="InterPro" id="IPR018076">
    <property type="entry name" value="T2SS_GspF_dom"/>
</dbReference>
<keyword evidence="6 7" id="KW-0472">Membrane</keyword>
<reference evidence="9 10" key="1">
    <citation type="submission" date="2016-02" db="EMBL/GenBank/DDBJ databases">
        <title>Draft Genome for Tepidibacillus decaturensis nov. sp. Strain Z9, an Anaerobic, Moderately Thermophilic and Heterotrophic Bacterium from Deep Subsurface of the Illinois Basin, USA.</title>
        <authorList>
            <person name="Dong Y."/>
            <person name="Chang J.Y."/>
            <person name="Sanford R."/>
            <person name="Fouke B.W."/>
        </authorList>
    </citation>
    <scope>NUCLEOTIDE SEQUENCE [LARGE SCALE GENOMIC DNA]</scope>
    <source>
        <strain evidence="9 10">Z9</strain>
    </source>
</reference>
<keyword evidence="3" id="KW-1003">Cell membrane</keyword>
<accession>A0A135L2N7</accession>
<dbReference type="EMBL" id="LSKU01000001">
    <property type="protein sequence ID" value="KXG43246.1"/>
    <property type="molecule type" value="Genomic_DNA"/>
</dbReference>
<dbReference type="Proteomes" id="UP000070352">
    <property type="component" value="Unassembled WGS sequence"/>
</dbReference>
<dbReference type="STRING" id="1413211.U473_03870"/>
<evidence type="ECO:0000256" key="3">
    <source>
        <dbReference type="ARBA" id="ARBA00022475"/>
    </source>
</evidence>
<evidence type="ECO:0000259" key="8">
    <source>
        <dbReference type="Pfam" id="PF00482"/>
    </source>
</evidence>
<dbReference type="Gene3D" id="1.20.81.30">
    <property type="entry name" value="Type II secretion system (T2SS), domain F"/>
    <property type="match status" value="2"/>
</dbReference>
<evidence type="ECO:0000256" key="1">
    <source>
        <dbReference type="ARBA" id="ARBA00004651"/>
    </source>
</evidence>
<dbReference type="AlphaFoldDB" id="A0A135L2N7"/>
<keyword evidence="10" id="KW-1185">Reference proteome</keyword>
<feature type="domain" description="Type II secretion system protein GspF" evidence="8">
    <location>
        <begin position="216"/>
        <end position="337"/>
    </location>
</feature>
<comment type="caution">
    <text evidence="9">The sequence shown here is derived from an EMBL/GenBank/DDBJ whole genome shotgun (WGS) entry which is preliminary data.</text>
</comment>
<evidence type="ECO:0000256" key="2">
    <source>
        <dbReference type="ARBA" id="ARBA00005745"/>
    </source>
</evidence>
<comment type="similarity">
    <text evidence="2">Belongs to the GSP F family.</text>
</comment>
<feature type="transmembrane region" description="Helical" evidence="7">
    <location>
        <begin position="112"/>
        <end position="135"/>
    </location>
</feature>
<dbReference type="PANTHER" id="PTHR30012:SF0">
    <property type="entry name" value="TYPE II SECRETION SYSTEM PROTEIN F-RELATED"/>
    <property type="match status" value="1"/>
</dbReference>
<keyword evidence="4 7" id="KW-0812">Transmembrane</keyword>
<gene>
    <name evidence="9" type="ORF">U473_03870</name>
</gene>
<feature type="transmembrane region" description="Helical" evidence="7">
    <location>
        <begin position="318"/>
        <end position="341"/>
    </location>
</feature>
<organism evidence="9 10">
    <name type="scientific">Tepidibacillus decaturensis</name>
    <dbReference type="NCBI Taxonomy" id="1413211"/>
    <lineage>
        <taxon>Bacteria</taxon>
        <taxon>Bacillati</taxon>
        <taxon>Bacillota</taxon>
        <taxon>Bacilli</taxon>
        <taxon>Bacillales</taxon>
        <taxon>Bacillaceae</taxon>
        <taxon>Tepidibacillus</taxon>
    </lineage>
</organism>
<dbReference type="Pfam" id="PF00482">
    <property type="entry name" value="T2SSF"/>
    <property type="match status" value="2"/>
</dbReference>
<dbReference type="OrthoDB" id="1638902at2"/>
<feature type="domain" description="Type II secretion system protein GspF" evidence="8">
    <location>
        <begin position="16"/>
        <end position="136"/>
    </location>
</feature>
<dbReference type="RefSeq" id="WP_068723515.1">
    <property type="nucleotide sequence ID" value="NZ_LSKU01000001.1"/>
</dbReference>
<feature type="transmembrane region" description="Helical" evidence="7">
    <location>
        <begin position="167"/>
        <end position="184"/>
    </location>
</feature>
<evidence type="ECO:0000256" key="6">
    <source>
        <dbReference type="ARBA" id="ARBA00023136"/>
    </source>
</evidence>
<protein>
    <recommendedName>
        <fullName evidence="8">Type II secretion system protein GspF domain-containing protein</fullName>
    </recommendedName>
</protein>
<dbReference type="GO" id="GO:0005886">
    <property type="term" value="C:plasma membrane"/>
    <property type="evidence" value="ECO:0007669"/>
    <property type="project" value="UniProtKB-SubCell"/>
</dbReference>
<proteinExistence type="inferred from homology"/>
<evidence type="ECO:0000256" key="5">
    <source>
        <dbReference type="ARBA" id="ARBA00022989"/>
    </source>
</evidence>